<dbReference type="Gramene" id="Manes.07G060700.3.v8.1">
    <property type="protein sequence ID" value="Manes.07G060700.3.v8.1.CDS"/>
    <property type="gene ID" value="Manes.07G060700.v8.1"/>
</dbReference>
<dbReference type="Gramene" id="Manes.07G060700.1.v8.1">
    <property type="protein sequence ID" value="Manes.07G060700.1.v8.1.CDS"/>
    <property type="gene ID" value="Manes.07G060700.v8.1"/>
</dbReference>
<dbReference type="InterPro" id="IPR027417">
    <property type="entry name" value="P-loop_NTPase"/>
</dbReference>
<dbReference type="Proteomes" id="UP000091857">
    <property type="component" value="Chromosome 7"/>
</dbReference>
<comment type="similarity">
    <text evidence="1">Belongs to the disease resistance NB-LRR family.</text>
</comment>
<dbReference type="SMART" id="SM00382">
    <property type="entry name" value="AAA"/>
    <property type="match status" value="1"/>
</dbReference>
<dbReference type="PANTHER" id="PTHR33463">
    <property type="entry name" value="NB-ARC DOMAIN-CONTAINING PROTEIN-RELATED"/>
    <property type="match status" value="1"/>
</dbReference>
<dbReference type="InterPro" id="IPR042197">
    <property type="entry name" value="Apaf_helical"/>
</dbReference>
<dbReference type="Gramene" id="Manes.07G060700.6.v8.1">
    <property type="protein sequence ID" value="Manes.07G060700.6.v8.1.CDS"/>
    <property type="gene ID" value="Manes.07G060700.v8.1"/>
</dbReference>
<dbReference type="PANTHER" id="PTHR33463:SF203">
    <property type="entry name" value="AAA+ ATPASE DOMAIN-CONTAINING PROTEIN"/>
    <property type="match status" value="1"/>
</dbReference>
<organism evidence="6 7">
    <name type="scientific">Manihot esculenta</name>
    <name type="common">Cassava</name>
    <name type="synonym">Jatropha manihot</name>
    <dbReference type="NCBI Taxonomy" id="3983"/>
    <lineage>
        <taxon>Eukaryota</taxon>
        <taxon>Viridiplantae</taxon>
        <taxon>Streptophyta</taxon>
        <taxon>Embryophyta</taxon>
        <taxon>Tracheophyta</taxon>
        <taxon>Spermatophyta</taxon>
        <taxon>Magnoliopsida</taxon>
        <taxon>eudicotyledons</taxon>
        <taxon>Gunneridae</taxon>
        <taxon>Pentapetalae</taxon>
        <taxon>rosids</taxon>
        <taxon>fabids</taxon>
        <taxon>Malpighiales</taxon>
        <taxon>Euphorbiaceae</taxon>
        <taxon>Crotonoideae</taxon>
        <taxon>Manihoteae</taxon>
        <taxon>Manihot</taxon>
    </lineage>
</organism>
<dbReference type="Pfam" id="PF23247">
    <property type="entry name" value="LRR_RPS2"/>
    <property type="match status" value="9"/>
</dbReference>
<proteinExistence type="inferred from homology"/>
<dbReference type="GO" id="GO:0005524">
    <property type="term" value="F:ATP binding"/>
    <property type="evidence" value="ECO:0007669"/>
    <property type="project" value="UniProtKB-KW"/>
</dbReference>
<protein>
    <recommendedName>
        <fullName evidence="5">AAA+ ATPase domain-containing protein</fullName>
    </recommendedName>
</protein>
<dbReference type="Gramene" id="Manes.07G060700.5.v8.1">
    <property type="protein sequence ID" value="Manes.07G060700.5.v8.1.CDS"/>
    <property type="gene ID" value="Manes.07G060700.v8.1"/>
</dbReference>
<dbReference type="InterPro" id="IPR002182">
    <property type="entry name" value="NB-ARC"/>
</dbReference>
<keyword evidence="2" id="KW-0547">Nucleotide-binding</keyword>
<dbReference type="Gene3D" id="1.10.8.430">
    <property type="entry name" value="Helical domain of apoptotic protease-activating factors"/>
    <property type="match status" value="1"/>
</dbReference>
<feature type="domain" description="AAA+ ATPase" evidence="5">
    <location>
        <begin position="178"/>
        <end position="336"/>
    </location>
</feature>
<name>A0A2C9VKI1_MANES</name>
<dbReference type="InterPro" id="IPR032675">
    <property type="entry name" value="LRR_dom_sf"/>
</dbReference>
<gene>
    <name evidence="6" type="ORF">MANES_07G060700v8</name>
</gene>
<dbReference type="PRINTS" id="PR00364">
    <property type="entry name" value="DISEASERSIST"/>
</dbReference>
<evidence type="ECO:0000256" key="1">
    <source>
        <dbReference type="ARBA" id="ARBA00008894"/>
    </source>
</evidence>
<dbReference type="SUPFAM" id="SSF52047">
    <property type="entry name" value="RNI-like"/>
    <property type="match status" value="5"/>
</dbReference>
<dbReference type="Pfam" id="PF00931">
    <property type="entry name" value="NB-ARC"/>
    <property type="match status" value="1"/>
</dbReference>
<dbReference type="Gene3D" id="3.80.10.10">
    <property type="entry name" value="Ribonuclease Inhibitor"/>
    <property type="match status" value="9"/>
</dbReference>
<dbReference type="InterPro" id="IPR003593">
    <property type="entry name" value="AAA+_ATPase"/>
</dbReference>
<accession>A0A2C9VKI1</accession>
<dbReference type="Gene3D" id="3.40.50.300">
    <property type="entry name" value="P-loop containing nucleotide triphosphate hydrolases"/>
    <property type="match status" value="1"/>
</dbReference>
<dbReference type="SUPFAM" id="SSF52058">
    <property type="entry name" value="L domain-like"/>
    <property type="match status" value="2"/>
</dbReference>
<dbReference type="Gramene" id="Manes.07G060700.4.v8.1">
    <property type="protein sequence ID" value="Manes.07G060700.4.v8.1.CDS"/>
    <property type="gene ID" value="Manes.07G060700.v8.1"/>
</dbReference>
<keyword evidence="7" id="KW-1185">Reference proteome</keyword>
<dbReference type="GO" id="GO:0006952">
    <property type="term" value="P:defense response"/>
    <property type="evidence" value="ECO:0007669"/>
    <property type="project" value="UniProtKB-KW"/>
</dbReference>
<keyword evidence="4" id="KW-0067">ATP-binding</keyword>
<evidence type="ECO:0000256" key="3">
    <source>
        <dbReference type="ARBA" id="ARBA00022821"/>
    </source>
</evidence>
<keyword evidence="3" id="KW-0611">Plant defense</keyword>
<dbReference type="OrthoDB" id="1747797at2759"/>
<evidence type="ECO:0000313" key="6">
    <source>
        <dbReference type="EMBL" id="OAY45436.1"/>
    </source>
</evidence>
<dbReference type="GO" id="GO:0043531">
    <property type="term" value="F:ADP binding"/>
    <property type="evidence" value="ECO:0007669"/>
    <property type="project" value="InterPro"/>
</dbReference>
<dbReference type="Gramene" id="Manes.07G060700.2.v8.1">
    <property type="protein sequence ID" value="Manes.07G060700.2.v8.1.CDS"/>
    <property type="gene ID" value="Manes.07G060700.v8.1"/>
</dbReference>
<sequence length="2651" mass="302710">MVLDIFISIFTEVIKEPIMEFVVVPIKRHISYPFTYKSKVEKLHHEAGRLKNRTVKLQQAVEEATRKGEEIYDSVNKWLIDAGKAIEEAEECIQGEEQAKKRCFVGLCPDLKTRYQLSKKAEKKALAIHELASEDDHNPISFRPPLQQIVAPSVYAREGLNSRELFLEKVMDALLDPDLNMIGVYGLGGVGKTTLAKQVHRKAIEENLFDVVAMIAVNQTPELRRIQSEIADILGLKFDVEEIPGRANRLYERLKKELEKEKKVFIILDDIWKKLDLNAVGIPFGDGFKGCKILLTSRRQDVLSREMGTQKELKLDVLQDEEARSLFEITVAGAKDSELPPIAAEIAKKCAGLPLLLLTVATDLRNRELYAWNDKLKQLSEFDNEEIYSKVHTILESSYNNLCSNEVKSFFLLCGLLGQSNIEIQSLLKYIMGLSLFKNITVEEARNKLHYLIDTLKAQSLLQDGDMYGFVKIHDVVRDTALSITSREQHAFIVTSGKELMKFPNKDCTRISLQYCDIENLPQGWECPKAEALFLFTEVFCLGIPHQFFKGIRNLEVVDFTGIHFVSLPSSLAFLSNLHTLCLHRCQLDDLAIIGDLKQLRVLSFANSYVVELPKKIEQLTRLKVLDVSNCSKLKMIPANALSKLSELEELYMSNSFVEWEADGNNASLAELEKLSQLTTSEMQILDDKILPKHLFSNGLQSFRILIGDNWDWDGNYKTSRTLKLKLKASIHSGYGIKVLLRETEDLCLDEVRGAENLLYDIEGDGFPKLKYLRVQNNHVIQHIIDSSKWAACDVFPILISLILENLMKLEKICHGRLTSGSFNKLEILQVRNCERLTHLFSLSTIKCLLQLQEMEVEACPKMEAIVIDESENSNEVLEFNRLHSLNLRNLPNLKTFHSKMKAPPKIEEFLSEREIDTHLSLFSKTVSFPNLEDLVLYSVGCEKIWHDQLSATSSKLESLFVKDCNELKHLFTVSIVKRLLQLKTLQIYDCSSMEEIILIEEFIKEEDERMNQILFPKLDRLSLHALPKLIRFCIGYQIEFQSLRDLDIESCDALMCLVPGVPHTGMMEKQDNIEMNQNQNQNAEIQSLFNGMVGFPNLERLSLFRINELKKIWHRPLAANSFFKLKSLDVNDCQKLMAVFPSNDLERFRRMEGLRVSNCASLQEIYQLEGFNVDEAFELRSLDIAGLRSLKHVWRKDAQEVFSFQKLKSVTVSYCDVLNYLFPASIAESFLQLEELTISTCGVEDIIAKPEDVEQAPYYHFKFPQLTVLQLIDLSELRSWYPGTHIFECQKLTSLYIRNCHKIIKFSSQEIHEEGRQPLLFLEKMSPNLEELTLEHKDLIAIQQGQFFSKLKMLTLINLQNKSRPFIIGFLERLYSVETILVQGHNTSEELEELFSCEGLDGEEEEHARTLARVKNLKLDGLYNLKHIWDPDSGLKPLLQYLETLTVFWCGSLINIAPSSSSFQNLATLDVVYCEGLANLITASTAKSMVHLTEMTVRRCDMMTEIVTRDGDDHTEDEIINFDKLKRLELDGLPGLISFCSGNNTFNFPTLENVTVNGCSRMKIFAFGLLNTPKLRGILLEYQQRWEGNLNATLAEMRVDRYFKASEFPELWHDGMQGRLLRNVERLEVDKCAMYNKAIPSNVLVFLNKLEELEVKDCDSAELVFDLEGLSTHDALLPQLCELQLTSLPMLRHLWNKDPRGILEFKNLKWLHVGNCSSLKYIFTWSMALCLMQLEKIEIYNCKMIEGIIEKEGAADKMILLPSLKSVVLKCLPRFFRLCSGWSNVECSLLEEMSIHKCPSLKNIFATQTPVNTIDELHTPFLRKMFPNLKKFSLDKKSTITILGFQFPTGFFSKVKVLELSFFLNKYHVPLFSLLPIFPNLERFEVLDSSLNELLPFEELVGDQEDITIIPQIRDLKLKNLPDLKHIWNPDGQLHDPLLQSLETLKIKSCADLIVLAPSCVSLGNLKTLKVYECNTLANIFTSAAAKSMVQLETLIVRSCNMLTEIIGGVEEDGSTDEIVFSKMKTLELEYLQNLTCFCLGSYTFNFPSLERVDVFRCPKLRTFTVRQLSAPKIHGVFAGLRSNRTFHWEGDLNATIEQIYMKYVGFKGIHDVQLSNFPMLKEKWHGQFPFENLEDLERLVVDKCAFFSNAISSNLLMHLSCLNELAVERCDLVEELFELEGLNADECDVGLLESLEELRLIDLPRLVHVWNKDPQGIMSFENLTLLQVENCSSLTNIFTLSMASGLVNLQHLEVKLCNLVEHIITKEAEEEIAKDNTIFPSMESMSLECLPNLSSFYSASDVLKCSSLKRIEMVGCPNMELLASKFCKEHDLSMIAEGNGERIAASSGGKVVIPSLEELRVECNTIKNLCSQTSQADFLCGLKGIELTCISSDSTLLPSQFFESLPILENLVLSDASFEDIIFCEEIIGEEIHPQSLVKLKELSLSKLPRLKHLRDAKLLSVFQSLETLNVMECGRLQVLIPSSVSFQNLTTLEVSKCQSLVNLLSSSTARSLEQLEKMKIEECEMIQEVIVAKVDKEEEENEICFSRLKCLELQRLPSLSSFCSRNLTFSFPFMEEVIIVECPNMKIFAHEVSTPQLWRVQTGERKYDEEWEDIICDWEWEGSLNNTIQALFKEKKAEETGIGQCSYG</sequence>
<evidence type="ECO:0000256" key="2">
    <source>
        <dbReference type="ARBA" id="ARBA00022741"/>
    </source>
</evidence>
<dbReference type="SUPFAM" id="SSF52540">
    <property type="entry name" value="P-loop containing nucleoside triphosphate hydrolases"/>
    <property type="match status" value="1"/>
</dbReference>
<evidence type="ECO:0000259" key="5">
    <source>
        <dbReference type="SMART" id="SM00382"/>
    </source>
</evidence>
<evidence type="ECO:0000256" key="4">
    <source>
        <dbReference type="ARBA" id="ARBA00022840"/>
    </source>
</evidence>
<reference evidence="7" key="1">
    <citation type="journal article" date="2016" name="Nat. Biotechnol.">
        <title>Sequencing wild and cultivated cassava and related species reveals extensive interspecific hybridization and genetic diversity.</title>
        <authorList>
            <person name="Bredeson J.V."/>
            <person name="Lyons J.B."/>
            <person name="Prochnik S.E."/>
            <person name="Wu G.A."/>
            <person name="Ha C.M."/>
            <person name="Edsinger-Gonzales E."/>
            <person name="Grimwood J."/>
            <person name="Schmutz J."/>
            <person name="Rabbi I.Y."/>
            <person name="Egesi C."/>
            <person name="Nauluvula P."/>
            <person name="Lebot V."/>
            <person name="Ndunguru J."/>
            <person name="Mkamilo G."/>
            <person name="Bart R.S."/>
            <person name="Setter T.L."/>
            <person name="Gleadow R.M."/>
            <person name="Kulakow P."/>
            <person name="Ferguson M.E."/>
            <person name="Rounsley S."/>
            <person name="Rokhsar D.S."/>
        </authorList>
    </citation>
    <scope>NUCLEOTIDE SEQUENCE [LARGE SCALE GENOMIC DNA]</scope>
    <source>
        <strain evidence="7">cv. AM560-2</strain>
    </source>
</reference>
<dbReference type="InterPro" id="IPR050905">
    <property type="entry name" value="Plant_NBS-LRR"/>
</dbReference>
<dbReference type="FunFam" id="3.40.50.300:FF:001091">
    <property type="entry name" value="Probable disease resistance protein At1g61300"/>
    <property type="match status" value="1"/>
</dbReference>
<dbReference type="EMBL" id="CM004393">
    <property type="protein sequence ID" value="OAY45436.1"/>
    <property type="molecule type" value="Genomic_DNA"/>
</dbReference>
<evidence type="ECO:0000313" key="7">
    <source>
        <dbReference type="Proteomes" id="UP000091857"/>
    </source>
</evidence>
<dbReference type="InterPro" id="IPR057135">
    <property type="entry name" value="At4g27190-like_LRR"/>
</dbReference>
<comment type="caution">
    <text evidence="6">The sequence shown here is derived from an EMBL/GenBank/DDBJ whole genome shotgun (WGS) entry which is preliminary data.</text>
</comment>